<protein>
    <submittedName>
        <fullName evidence="1">Uncharacterized protein</fullName>
    </submittedName>
</protein>
<name>A0A916EJ56_9GLOM</name>
<gene>
    <name evidence="1" type="ORF">CHRIB12_LOCUS20019</name>
</gene>
<reference evidence="1" key="1">
    <citation type="submission" date="2020-05" db="EMBL/GenBank/DDBJ databases">
        <authorList>
            <person name="Rincon C."/>
            <person name="Sanders R I."/>
            <person name="Robbins C."/>
            <person name="Chaturvedi A."/>
        </authorList>
    </citation>
    <scope>NUCLEOTIDE SEQUENCE</scope>
    <source>
        <strain evidence="1">CHB12</strain>
    </source>
</reference>
<evidence type="ECO:0000313" key="2">
    <source>
        <dbReference type="Proteomes" id="UP000684084"/>
    </source>
</evidence>
<accession>A0A916EJ56</accession>
<dbReference type="Proteomes" id="UP000684084">
    <property type="component" value="Unassembled WGS sequence"/>
</dbReference>
<comment type="caution">
    <text evidence="1">The sequence shown here is derived from an EMBL/GenBank/DDBJ whole genome shotgun (WGS) entry which is preliminary data.</text>
</comment>
<proteinExistence type="predicted"/>
<organism evidence="1 2">
    <name type="scientific">Rhizophagus irregularis</name>
    <dbReference type="NCBI Taxonomy" id="588596"/>
    <lineage>
        <taxon>Eukaryota</taxon>
        <taxon>Fungi</taxon>
        <taxon>Fungi incertae sedis</taxon>
        <taxon>Mucoromycota</taxon>
        <taxon>Glomeromycotina</taxon>
        <taxon>Glomeromycetes</taxon>
        <taxon>Glomerales</taxon>
        <taxon>Glomeraceae</taxon>
        <taxon>Rhizophagus</taxon>
    </lineage>
</organism>
<sequence>MGLKRKMFISLSQQFFVRKVSPKDFFKKKERAKRILDIKEVLFVYENVICTTNYYLPHNIRSDASSTSAFSVRKIMLRHMTNCLFAPPIKNNVGREKFLKKEIIWLIMK</sequence>
<dbReference type="AlphaFoldDB" id="A0A916EJ56"/>
<evidence type="ECO:0000313" key="1">
    <source>
        <dbReference type="EMBL" id="CAB5387165.1"/>
    </source>
</evidence>
<dbReference type="EMBL" id="CAGKOT010000057">
    <property type="protein sequence ID" value="CAB5387165.1"/>
    <property type="molecule type" value="Genomic_DNA"/>
</dbReference>